<gene>
    <name evidence="1" type="ORF">PoB_006522800</name>
</gene>
<proteinExistence type="predicted"/>
<reference evidence="1 2" key="1">
    <citation type="journal article" date="2021" name="Elife">
        <title>Chloroplast acquisition without the gene transfer in kleptoplastic sea slugs, Plakobranchus ocellatus.</title>
        <authorList>
            <person name="Maeda T."/>
            <person name="Takahashi S."/>
            <person name="Yoshida T."/>
            <person name="Shimamura S."/>
            <person name="Takaki Y."/>
            <person name="Nagai Y."/>
            <person name="Toyoda A."/>
            <person name="Suzuki Y."/>
            <person name="Arimoto A."/>
            <person name="Ishii H."/>
            <person name="Satoh N."/>
            <person name="Nishiyama T."/>
            <person name="Hasebe M."/>
            <person name="Maruyama T."/>
            <person name="Minagawa J."/>
            <person name="Obokata J."/>
            <person name="Shigenobu S."/>
        </authorList>
    </citation>
    <scope>NUCLEOTIDE SEQUENCE [LARGE SCALE GENOMIC DNA]</scope>
</reference>
<sequence length="103" mass="11756">MVGPLRVEVTQDLTVEQRLIQEEKARSCSYGPLGKRSVRFLWWQEVHRKDTKTGGVKSRKMRANLTALKYKSGQIFIELTDTEIGNRGLVTQTQTSNSGLKEF</sequence>
<comment type="caution">
    <text evidence="1">The sequence shown here is derived from an EMBL/GenBank/DDBJ whole genome shotgun (WGS) entry which is preliminary data.</text>
</comment>
<evidence type="ECO:0000313" key="1">
    <source>
        <dbReference type="EMBL" id="GFO38723.1"/>
    </source>
</evidence>
<organism evidence="1 2">
    <name type="scientific">Plakobranchus ocellatus</name>
    <dbReference type="NCBI Taxonomy" id="259542"/>
    <lineage>
        <taxon>Eukaryota</taxon>
        <taxon>Metazoa</taxon>
        <taxon>Spiralia</taxon>
        <taxon>Lophotrochozoa</taxon>
        <taxon>Mollusca</taxon>
        <taxon>Gastropoda</taxon>
        <taxon>Heterobranchia</taxon>
        <taxon>Euthyneura</taxon>
        <taxon>Panpulmonata</taxon>
        <taxon>Sacoglossa</taxon>
        <taxon>Placobranchoidea</taxon>
        <taxon>Plakobranchidae</taxon>
        <taxon>Plakobranchus</taxon>
    </lineage>
</organism>
<dbReference type="AlphaFoldDB" id="A0AAV4D3X0"/>
<name>A0AAV4D3X0_9GAST</name>
<keyword evidence="2" id="KW-1185">Reference proteome</keyword>
<accession>A0AAV4D3X0</accession>
<dbReference type="EMBL" id="BLXT01007347">
    <property type="protein sequence ID" value="GFO38723.1"/>
    <property type="molecule type" value="Genomic_DNA"/>
</dbReference>
<dbReference type="Proteomes" id="UP000735302">
    <property type="component" value="Unassembled WGS sequence"/>
</dbReference>
<protein>
    <submittedName>
        <fullName evidence="1">Uncharacterized protein</fullName>
    </submittedName>
</protein>
<evidence type="ECO:0000313" key="2">
    <source>
        <dbReference type="Proteomes" id="UP000735302"/>
    </source>
</evidence>